<dbReference type="EnsemblPlants" id="Ma05_t01010.1">
    <property type="protein sequence ID" value="Ma05_p01010.1"/>
    <property type="gene ID" value="Ma05_g01010"/>
</dbReference>
<feature type="transmembrane region" description="Helical" evidence="1">
    <location>
        <begin position="12"/>
        <end position="32"/>
    </location>
</feature>
<name>A0A804IZI5_MUSAM</name>
<feature type="transmembrane region" description="Helical" evidence="1">
    <location>
        <begin position="53"/>
        <end position="73"/>
    </location>
</feature>
<dbReference type="Proteomes" id="UP000012960">
    <property type="component" value="Unplaced"/>
</dbReference>
<evidence type="ECO:0000256" key="1">
    <source>
        <dbReference type="SAM" id="Phobius"/>
    </source>
</evidence>
<sequence length="129" mass="15030">MCVYIYTKSGLAIIPLFFFSYSVPFLDAFHFLKEGGERRAPNKPSCALYRMRRCLRLLPLAMGSFCVLLSVLMDAMITRWCGTDEKDASCFSLHVWLVHRERATTNLRWMTKIDHECIVVVERNKTFLL</sequence>
<keyword evidence="1" id="KW-0472">Membrane</keyword>
<accession>A0A804IZI5</accession>
<reference evidence="3" key="2">
    <citation type="submission" date="2021-05" db="UniProtKB">
        <authorList>
            <consortium name="EnsemblPlants"/>
        </authorList>
    </citation>
    <scope>IDENTIFICATION</scope>
    <source>
        <strain evidence="3">subsp. malaccensis</strain>
    </source>
</reference>
<keyword evidence="1" id="KW-0812">Transmembrane</keyword>
<dbReference type="Gramene" id="Ma05_t01010.1">
    <property type="protein sequence ID" value="Ma05_p01010.1"/>
    <property type="gene ID" value="Ma05_g01010"/>
</dbReference>
<proteinExistence type="predicted"/>
<dbReference type="InParanoid" id="A0A804IZI5"/>
<dbReference type="AlphaFoldDB" id="A0A804IZI5"/>
<protein>
    <submittedName>
        <fullName evidence="2">(wild Malaysian banana) hypothetical protein</fullName>
    </submittedName>
</protein>
<evidence type="ECO:0000313" key="3">
    <source>
        <dbReference type="EnsemblPlants" id="Ma05_p01010.1"/>
    </source>
</evidence>
<keyword evidence="1" id="KW-1133">Transmembrane helix</keyword>
<dbReference type="EMBL" id="HG996470">
    <property type="protein sequence ID" value="CAG1837151.1"/>
    <property type="molecule type" value="Genomic_DNA"/>
</dbReference>
<keyword evidence="4" id="KW-1185">Reference proteome</keyword>
<evidence type="ECO:0000313" key="4">
    <source>
        <dbReference type="Proteomes" id="UP000012960"/>
    </source>
</evidence>
<gene>
    <name evidence="2" type="ORF">GSMUA_253280.1</name>
</gene>
<reference evidence="2" key="1">
    <citation type="submission" date="2021-03" db="EMBL/GenBank/DDBJ databases">
        <authorList>
            <consortium name="Genoscope - CEA"/>
            <person name="William W."/>
        </authorList>
    </citation>
    <scope>NUCLEOTIDE SEQUENCE</scope>
    <source>
        <strain evidence="2">Doubled-haploid Pahang</strain>
    </source>
</reference>
<organism evidence="3 4">
    <name type="scientific">Musa acuminata subsp. malaccensis</name>
    <name type="common">Wild banana</name>
    <name type="synonym">Musa malaccensis</name>
    <dbReference type="NCBI Taxonomy" id="214687"/>
    <lineage>
        <taxon>Eukaryota</taxon>
        <taxon>Viridiplantae</taxon>
        <taxon>Streptophyta</taxon>
        <taxon>Embryophyta</taxon>
        <taxon>Tracheophyta</taxon>
        <taxon>Spermatophyta</taxon>
        <taxon>Magnoliopsida</taxon>
        <taxon>Liliopsida</taxon>
        <taxon>Zingiberales</taxon>
        <taxon>Musaceae</taxon>
        <taxon>Musa</taxon>
    </lineage>
</organism>
<evidence type="ECO:0000313" key="2">
    <source>
        <dbReference type="EMBL" id="CAG1837151.1"/>
    </source>
</evidence>